<evidence type="ECO:0000313" key="6">
    <source>
        <dbReference type="Proteomes" id="UP001529510"/>
    </source>
</evidence>
<organism evidence="5 6">
    <name type="scientific">Cirrhinus mrigala</name>
    <name type="common">Mrigala</name>
    <dbReference type="NCBI Taxonomy" id="683832"/>
    <lineage>
        <taxon>Eukaryota</taxon>
        <taxon>Metazoa</taxon>
        <taxon>Chordata</taxon>
        <taxon>Craniata</taxon>
        <taxon>Vertebrata</taxon>
        <taxon>Euteleostomi</taxon>
        <taxon>Actinopterygii</taxon>
        <taxon>Neopterygii</taxon>
        <taxon>Teleostei</taxon>
        <taxon>Ostariophysi</taxon>
        <taxon>Cypriniformes</taxon>
        <taxon>Cyprinidae</taxon>
        <taxon>Labeoninae</taxon>
        <taxon>Labeonini</taxon>
        <taxon>Cirrhinus</taxon>
    </lineage>
</organism>
<dbReference type="Proteomes" id="UP001529510">
    <property type="component" value="Unassembled WGS sequence"/>
</dbReference>
<dbReference type="PROSITE" id="PS51461">
    <property type="entry name" value="NC1_FIB"/>
    <property type="match status" value="1"/>
</dbReference>
<dbReference type="EMBL" id="JAMKFB020000023">
    <property type="protein sequence ID" value="KAL0157507.1"/>
    <property type="molecule type" value="Genomic_DNA"/>
</dbReference>
<dbReference type="GO" id="GO:0005576">
    <property type="term" value="C:extracellular region"/>
    <property type="evidence" value="ECO:0007669"/>
    <property type="project" value="UniProtKB-SubCell"/>
</dbReference>
<protein>
    <recommendedName>
        <fullName evidence="4">Fibrillar collagen NC1 domain-containing protein</fullName>
    </recommendedName>
</protein>
<dbReference type="AlphaFoldDB" id="A0ABD0N7C7"/>
<feature type="domain" description="Fibrillar collagen NC1" evidence="4">
    <location>
        <begin position="11"/>
        <end position="53"/>
    </location>
</feature>
<feature type="non-terminal residue" evidence="5">
    <location>
        <position position="1"/>
    </location>
</feature>
<keyword evidence="2" id="KW-0964">Secreted</keyword>
<reference evidence="5 6" key="1">
    <citation type="submission" date="2024-05" db="EMBL/GenBank/DDBJ databases">
        <title>Genome sequencing and assembly of Indian major carp, Cirrhinus mrigala (Hamilton, 1822).</title>
        <authorList>
            <person name="Mohindra V."/>
            <person name="Chowdhury L.M."/>
            <person name="Lal K."/>
            <person name="Jena J.K."/>
        </authorList>
    </citation>
    <scope>NUCLEOTIDE SEQUENCE [LARGE SCALE GENOMIC DNA]</scope>
    <source>
        <strain evidence="5">CM1030</strain>
        <tissue evidence="5">Blood</tissue>
    </source>
</reference>
<evidence type="ECO:0000256" key="3">
    <source>
        <dbReference type="ARBA" id="ARBA00023119"/>
    </source>
</evidence>
<gene>
    <name evidence="5" type="ORF">M9458_045583</name>
</gene>
<dbReference type="GO" id="GO:0005581">
    <property type="term" value="C:collagen trimer"/>
    <property type="evidence" value="ECO:0007669"/>
    <property type="project" value="UniProtKB-KW"/>
</dbReference>
<accession>A0ABD0N7C7</accession>
<feature type="non-terminal residue" evidence="5">
    <location>
        <position position="53"/>
    </location>
</feature>
<dbReference type="Gene3D" id="2.60.120.1000">
    <property type="match status" value="1"/>
</dbReference>
<sequence length="53" mass="6049">NTDVSLSEQSAEIFRTLQYLSSVIDSMKTPLGTRENPARFCRDLLDCQHKMSD</sequence>
<dbReference type="Pfam" id="PF01410">
    <property type="entry name" value="COLFI"/>
    <property type="match status" value="1"/>
</dbReference>
<evidence type="ECO:0000256" key="2">
    <source>
        <dbReference type="ARBA" id="ARBA00022525"/>
    </source>
</evidence>
<evidence type="ECO:0000259" key="4">
    <source>
        <dbReference type="PROSITE" id="PS51461"/>
    </source>
</evidence>
<proteinExistence type="predicted"/>
<keyword evidence="6" id="KW-1185">Reference proteome</keyword>
<dbReference type="InterPro" id="IPR000885">
    <property type="entry name" value="Fib_collagen_C"/>
</dbReference>
<name>A0ABD0N7C7_CIRMR</name>
<evidence type="ECO:0000256" key="1">
    <source>
        <dbReference type="ARBA" id="ARBA00004613"/>
    </source>
</evidence>
<evidence type="ECO:0000313" key="5">
    <source>
        <dbReference type="EMBL" id="KAL0157507.1"/>
    </source>
</evidence>
<comment type="caution">
    <text evidence="5">The sequence shown here is derived from an EMBL/GenBank/DDBJ whole genome shotgun (WGS) entry which is preliminary data.</text>
</comment>
<keyword evidence="3" id="KW-0176">Collagen</keyword>
<comment type="subcellular location">
    <subcellularLocation>
        <location evidence="1">Secreted</location>
    </subcellularLocation>
</comment>